<accession>A0A562VGM6</accession>
<keyword evidence="2 6" id="KW-0547">Nucleotide-binding</keyword>
<dbReference type="Gene3D" id="2.30.30.100">
    <property type="match status" value="1"/>
</dbReference>
<dbReference type="Pfam" id="PF03099">
    <property type="entry name" value="BPL_LplA_LipB"/>
    <property type="match status" value="1"/>
</dbReference>
<dbReference type="GO" id="GO:0005524">
    <property type="term" value="F:ATP binding"/>
    <property type="evidence" value="ECO:0007669"/>
    <property type="project" value="UniProtKB-UniRule"/>
</dbReference>
<dbReference type="InterPro" id="IPR004143">
    <property type="entry name" value="BPL_LPL_catalytic"/>
</dbReference>
<comment type="caution">
    <text evidence="8">The sequence shown here is derived from an EMBL/GenBank/DDBJ whole genome shotgun (WGS) entry which is preliminary data.</text>
</comment>
<dbReference type="InterPro" id="IPR003142">
    <property type="entry name" value="BPL_C"/>
</dbReference>
<dbReference type="Pfam" id="PF02237">
    <property type="entry name" value="BPL_C"/>
    <property type="match status" value="1"/>
</dbReference>
<dbReference type="Proteomes" id="UP000319449">
    <property type="component" value="Unassembled WGS sequence"/>
</dbReference>
<evidence type="ECO:0000256" key="1">
    <source>
        <dbReference type="ARBA" id="ARBA00022598"/>
    </source>
</evidence>
<gene>
    <name evidence="6" type="primary">birA</name>
    <name evidence="8" type="ORF">JN12_03171</name>
</gene>
<dbReference type="PANTHER" id="PTHR12835">
    <property type="entry name" value="BIOTIN PROTEIN LIGASE"/>
    <property type="match status" value="1"/>
</dbReference>
<dbReference type="GO" id="GO:0005737">
    <property type="term" value="C:cytoplasm"/>
    <property type="evidence" value="ECO:0007669"/>
    <property type="project" value="TreeGrafter"/>
</dbReference>
<keyword evidence="6" id="KW-0805">Transcription regulation</keyword>
<dbReference type="EC" id="6.3.4.15" evidence="6"/>
<dbReference type="HAMAP" id="MF_00978">
    <property type="entry name" value="Bifunct_BirA"/>
    <property type="match status" value="1"/>
</dbReference>
<dbReference type="InterPro" id="IPR030855">
    <property type="entry name" value="Bifunct_BirA"/>
</dbReference>
<dbReference type="InterPro" id="IPR045864">
    <property type="entry name" value="aa-tRNA-synth_II/BPL/LPL"/>
</dbReference>
<dbReference type="GO" id="GO:0004077">
    <property type="term" value="F:biotin--[biotin carboxyl-carrier protein] ligase activity"/>
    <property type="evidence" value="ECO:0007669"/>
    <property type="project" value="UniProtKB-UniRule"/>
</dbReference>
<comment type="similarity">
    <text evidence="6">Belongs to the biotin--protein ligase family.</text>
</comment>
<keyword evidence="1 6" id="KW-0436">Ligase</keyword>
<dbReference type="InterPro" id="IPR013196">
    <property type="entry name" value="HTH_11"/>
</dbReference>
<feature type="DNA-binding region" description="H-T-H motif" evidence="6">
    <location>
        <begin position="35"/>
        <end position="54"/>
    </location>
</feature>
<dbReference type="GO" id="GO:0006355">
    <property type="term" value="P:regulation of DNA-templated transcription"/>
    <property type="evidence" value="ECO:0007669"/>
    <property type="project" value="UniProtKB-UniRule"/>
</dbReference>
<evidence type="ECO:0000256" key="3">
    <source>
        <dbReference type="ARBA" id="ARBA00022840"/>
    </source>
</evidence>
<dbReference type="Gene3D" id="3.30.930.10">
    <property type="entry name" value="Bira Bifunctional Protein, Domain 2"/>
    <property type="match status" value="1"/>
</dbReference>
<keyword evidence="4 6" id="KW-0092">Biotin</keyword>
<dbReference type="Gene3D" id="1.10.10.10">
    <property type="entry name" value="Winged helix-like DNA-binding domain superfamily/Winged helix DNA-binding domain"/>
    <property type="match status" value="1"/>
</dbReference>
<evidence type="ECO:0000313" key="8">
    <source>
        <dbReference type="EMBL" id="TWJ17059.1"/>
    </source>
</evidence>
<dbReference type="InterPro" id="IPR004408">
    <property type="entry name" value="Biotin_CoA_COase_ligase"/>
</dbReference>
<dbReference type="AlphaFoldDB" id="A0A562VGM6"/>
<evidence type="ECO:0000256" key="2">
    <source>
        <dbReference type="ARBA" id="ARBA00022741"/>
    </source>
</evidence>
<keyword evidence="6" id="KW-0804">Transcription</keyword>
<dbReference type="PANTHER" id="PTHR12835:SF5">
    <property type="entry name" value="BIOTIN--PROTEIN LIGASE"/>
    <property type="match status" value="1"/>
</dbReference>
<comment type="caution">
    <text evidence="6">Lacks conserved residue(s) required for the propagation of feature annotation.</text>
</comment>
<dbReference type="SUPFAM" id="SSF55681">
    <property type="entry name" value="Class II aaRS and biotin synthetases"/>
    <property type="match status" value="1"/>
</dbReference>
<dbReference type="InterPro" id="IPR036390">
    <property type="entry name" value="WH_DNA-bd_sf"/>
</dbReference>
<evidence type="ECO:0000313" key="9">
    <source>
        <dbReference type="Proteomes" id="UP000319449"/>
    </source>
</evidence>
<organism evidence="8 9">
    <name type="scientific">Geobacter argillaceus</name>
    <dbReference type="NCBI Taxonomy" id="345631"/>
    <lineage>
        <taxon>Bacteria</taxon>
        <taxon>Pseudomonadati</taxon>
        <taxon>Thermodesulfobacteriota</taxon>
        <taxon>Desulfuromonadia</taxon>
        <taxon>Geobacterales</taxon>
        <taxon>Geobacteraceae</taxon>
        <taxon>Geobacter</taxon>
    </lineage>
</organism>
<feature type="binding site" evidence="6">
    <location>
        <position position="130"/>
    </location>
    <ligand>
        <name>biotin</name>
        <dbReference type="ChEBI" id="CHEBI:57586"/>
    </ligand>
</feature>
<keyword evidence="3 6" id="KW-0067">ATP-binding</keyword>
<dbReference type="NCBIfam" id="TIGR00121">
    <property type="entry name" value="birA_ligase"/>
    <property type="match status" value="1"/>
</dbReference>
<feature type="binding site" evidence="6">
    <location>
        <begin position="106"/>
        <end position="108"/>
    </location>
    <ligand>
        <name>biotin</name>
        <dbReference type="ChEBI" id="CHEBI:57586"/>
    </ligand>
</feature>
<dbReference type="OrthoDB" id="9807064at2"/>
<name>A0A562VGM6_9BACT</name>
<reference evidence="8 9" key="1">
    <citation type="submission" date="2019-07" db="EMBL/GenBank/DDBJ databases">
        <title>Genomic Encyclopedia of Archaeal and Bacterial Type Strains, Phase II (KMG-II): from individual species to whole genera.</title>
        <authorList>
            <person name="Goeker M."/>
        </authorList>
    </citation>
    <scope>NUCLEOTIDE SEQUENCE [LARGE SCALE GENOMIC DNA]</scope>
    <source>
        <strain evidence="8 9">ATCC BAA-1139</strain>
    </source>
</reference>
<dbReference type="EMBL" id="VLLN01000023">
    <property type="protein sequence ID" value="TWJ17059.1"/>
    <property type="molecule type" value="Genomic_DNA"/>
</dbReference>
<comment type="catalytic activity">
    <reaction evidence="5 6">
        <text>biotin + L-lysyl-[protein] + ATP = N(6)-biotinyl-L-lysyl-[protein] + AMP + diphosphate + H(+)</text>
        <dbReference type="Rhea" id="RHEA:11756"/>
        <dbReference type="Rhea" id="RHEA-COMP:9752"/>
        <dbReference type="Rhea" id="RHEA-COMP:10505"/>
        <dbReference type="ChEBI" id="CHEBI:15378"/>
        <dbReference type="ChEBI" id="CHEBI:29969"/>
        <dbReference type="ChEBI" id="CHEBI:30616"/>
        <dbReference type="ChEBI" id="CHEBI:33019"/>
        <dbReference type="ChEBI" id="CHEBI:57586"/>
        <dbReference type="ChEBI" id="CHEBI:83144"/>
        <dbReference type="ChEBI" id="CHEBI:456215"/>
        <dbReference type="EC" id="6.3.4.15"/>
    </reaction>
</comment>
<protein>
    <recommendedName>
        <fullName evidence="6">Bifunctional ligase/repressor BirA</fullName>
    </recommendedName>
    <alternativeName>
        <fullName evidence="6">Biotin--[acetyl-CoA-carboxylase] ligase</fullName>
        <ecNumber evidence="6">6.3.4.15</ecNumber>
    </alternativeName>
    <alternativeName>
        <fullName evidence="6">Biotin--protein ligase</fullName>
    </alternativeName>
    <alternativeName>
        <fullName evidence="6">Biotin-[acetyl-CoA carboxylase] synthetase</fullName>
    </alternativeName>
</protein>
<dbReference type="RefSeq" id="WP_145024520.1">
    <property type="nucleotide sequence ID" value="NZ_VLLN01000023.1"/>
</dbReference>
<feature type="domain" description="BPL/LPL catalytic" evidence="7">
    <location>
        <begin position="83"/>
        <end position="274"/>
    </location>
</feature>
<evidence type="ECO:0000259" key="7">
    <source>
        <dbReference type="PROSITE" id="PS51733"/>
    </source>
</evidence>
<evidence type="ECO:0000256" key="4">
    <source>
        <dbReference type="ARBA" id="ARBA00023267"/>
    </source>
</evidence>
<proteinExistence type="inferred from homology"/>
<feature type="binding site" evidence="6">
    <location>
        <position position="201"/>
    </location>
    <ligand>
        <name>biotin</name>
        <dbReference type="ChEBI" id="CHEBI:57586"/>
    </ligand>
</feature>
<comment type="function">
    <text evidence="6">Acts both as a biotin--[acetyl-CoA-carboxylase] ligase and a repressor.</text>
</comment>
<dbReference type="PROSITE" id="PS51733">
    <property type="entry name" value="BPL_LPL_CATALYTIC"/>
    <property type="match status" value="1"/>
</dbReference>
<dbReference type="CDD" id="cd16442">
    <property type="entry name" value="BPL"/>
    <property type="match status" value="1"/>
</dbReference>
<dbReference type="SUPFAM" id="SSF50037">
    <property type="entry name" value="C-terminal domain of transcriptional repressors"/>
    <property type="match status" value="1"/>
</dbReference>
<dbReference type="InterPro" id="IPR008988">
    <property type="entry name" value="Transcriptional_repressor_C"/>
</dbReference>
<evidence type="ECO:0000256" key="5">
    <source>
        <dbReference type="ARBA" id="ARBA00047846"/>
    </source>
</evidence>
<dbReference type="Pfam" id="PF08279">
    <property type="entry name" value="HTH_11"/>
    <property type="match status" value="1"/>
</dbReference>
<dbReference type="GO" id="GO:0003677">
    <property type="term" value="F:DNA binding"/>
    <property type="evidence" value="ECO:0007669"/>
    <property type="project" value="UniProtKB-UniRule"/>
</dbReference>
<dbReference type="InterPro" id="IPR036388">
    <property type="entry name" value="WH-like_DNA-bd_sf"/>
</dbReference>
<sequence length="338" mass="36943">MTKASPKSGRYPEGGLHHEILTIFHGRGEGEVVSGEELSGLLHISRTAVWKHIKALKEMGYAITAEPSRGYRLAGAPDLLIPEEVGRDLSVTRVGTRIVSFRETDSTNDVAFRLAEDGAEEGTVVLADAQTRGKGRLGREWASPPAVNLYCSLVLRPPLPPHAAPQLTFLSAVAVARAIEENSHLLPRIKWPNDLLVNDRKVAGLLNEMSAETDHVNFVILGIGVNLNMAEDQFPTGLRHPATSLLIESGSRVSRTVFARSLLKSLDSLYDTYLKAGDAPIREEWLARSRMAGEQVRVVQQDVELTGRVTGIDGFGALLVRDERGEEHRVLSGDVKIL</sequence>
<keyword evidence="9" id="KW-1185">Reference proteome</keyword>
<keyword evidence="6" id="KW-0238">DNA-binding</keyword>
<keyword evidence="6" id="KW-0678">Repressor</keyword>
<evidence type="ECO:0000256" key="6">
    <source>
        <dbReference type="HAMAP-Rule" id="MF_00978"/>
    </source>
</evidence>
<dbReference type="SUPFAM" id="SSF46785">
    <property type="entry name" value="Winged helix' DNA-binding domain"/>
    <property type="match status" value="1"/>
</dbReference>